<dbReference type="KEGG" id="sesp:BN6_20935"/>
<sequence>MHWLDANGLSTWPRHSPGGASTPTGRRGRRRWRPSCTRVSGHAATPPKASGTNSTLPTTNLAAFDPATAPSRPCRCSRAYTSASMTSGVVAAPALSAVLDSPQVAVAGVVAFTALERYPTIAATVRTEYHFIPGDVPGGRTRIVVADVVVALMPHALRSLWSPVCRSWARRSGMTTASSRQGRRHPRVDSAVINCGFRLVLAGVSKLTCSSGRHERCRRYCPRSHCSCVVACW</sequence>
<gene>
    <name evidence="2" type="ordered locus">BN6_20935</name>
</gene>
<dbReference type="AlphaFoldDB" id="K0JXD1"/>
<dbReference type="Proteomes" id="UP000006281">
    <property type="component" value="Chromosome"/>
</dbReference>
<organism evidence="2 3">
    <name type="scientific">Saccharothrix espanaensis (strain ATCC 51144 / DSM 44229 / JCM 9112 / NBRC 15066 / NRRL 15764)</name>
    <dbReference type="NCBI Taxonomy" id="1179773"/>
    <lineage>
        <taxon>Bacteria</taxon>
        <taxon>Bacillati</taxon>
        <taxon>Actinomycetota</taxon>
        <taxon>Actinomycetes</taxon>
        <taxon>Pseudonocardiales</taxon>
        <taxon>Pseudonocardiaceae</taxon>
        <taxon>Saccharothrix</taxon>
    </lineage>
</organism>
<name>K0JXD1_SACES</name>
<dbReference type="EMBL" id="HE804045">
    <property type="protein sequence ID" value="CCH29414.1"/>
    <property type="molecule type" value="Genomic_DNA"/>
</dbReference>
<dbReference type="HOGENOM" id="CLU_1189212_0_0_11"/>
<evidence type="ECO:0000313" key="3">
    <source>
        <dbReference type="Proteomes" id="UP000006281"/>
    </source>
</evidence>
<evidence type="ECO:0000313" key="2">
    <source>
        <dbReference type="EMBL" id="CCH29414.1"/>
    </source>
</evidence>
<keyword evidence="3" id="KW-1185">Reference proteome</keyword>
<accession>K0JXD1</accession>
<evidence type="ECO:0000256" key="1">
    <source>
        <dbReference type="SAM" id="MobiDB-lite"/>
    </source>
</evidence>
<feature type="region of interest" description="Disordered" evidence="1">
    <location>
        <begin position="1"/>
        <end position="58"/>
    </location>
</feature>
<proteinExistence type="predicted"/>
<reference evidence="2 3" key="1">
    <citation type="journal article" date="2012" name="BMC Genomics">
        <title>Complete genome sequence of Saccharothrix espanaensis DSM 44229T and comparison to the other completely sequenced Pseudonocardiaceae.</title>
        <authorList>
            <person name="Strobel T."/>
            <person name="Al-Dilaimi A."/>
            <person name="Blom J."/>
            <person name="Gessner A."/>
            <person name="Kalinowski J."/>
            <person name="Luzhetska M."/>
            <person name="Puhler A."/>
            <person name="Szczepanowski R."/>
            <person name="Bechthold A."/>
            <person name="Ruckert C."/>
        </authorList>
    </citation>
    <scope>NUCLEOTIDE SEQUENCE [LARGE SCALE GENOMIC DNA]</scope>
    <source>
        <strain evidence="3">ATCC 51144 / DSM 44229 / JCM 9112 / NBRC 15066 / NRRL 15764</strain>
    </source>
</reference>
<protein>
    <submittedName>
        <fullName evidence="2">Uncharacterized protein</fullName>
    </submittedName>
</protein>